<evidence type="ECO:0000313" key="2">
    <source>
        <dbReference type="Proteomes" id="UP000762676"/>
    </source>
</evidence>
<comment type="caution">
    <text evidence="1">The sequence shown here is derived from an EMBL/GenBank/DDBJ whole genome shotgun (WGS) entry which is preliminary data.</text>
</comment>
<dbReference type="Proteomes" id="UP000762676">
    <property type="component" value="Unassembled WGS sequence"/>
</dbReference>
<gene>
    <name evidence="1" type="ORF">ElyMa_006367900</name>
</gene>
<evidence type="ECO:0000313" key="1">
    <source>
        <dbReference type="EMBL" id="GFR99162.1"/>
    </source>
</evidence>
<dbReference type="AlphaFoldDB" id="A0AAV4HLX9"/>
<name>A0AAV4HLX9_9GAST</name>
<accession>A0AAV4HLX9</accession>
<proteinExistence type="predicted"/>
<organism evidence="1 2">
    <name type="scientific">Elysia marginata</name>
    <dbReference type="NCBI Taxonomy" id="1093978"/>
    <lineage>
        <taxon>Eukaryota</taxon>
        <taxon>Metazoa</taxon>
        <taxon>Spiralia</taxon>
        <taxon>Lophotrochozoa</taxon>
        <taxon>Mollusca</taxon>
        <taxon>Gastropoda</taxon>
        <taxon>Heterobranchia</taxon>
        <taxon>Euthyneura</taxon>
        <taxon>Panpulmonata</taxon>
        <taxon>Sacoglossa</taxon>
        <taxon>Placobranchoidea</taxon>
        <taxon>Plakobranchidae</taxon>
        <taxon>Elysia</taxon>
    </lineage>
</organism>
<sequence length="110" mass="12596">MEVLRLEKQILDKQISQLKDSLSVTQTQTLRHKSALIEEKLELQQKKLREGGINAWKAYLAVVKKEVVGFEQEARQYARLGEVQKAELFMNKKKCAEKEMAAIAAKIPNV</sequence>
<dbReference type="EMBL" id="BMAT01012780">
    <property type="protein sequence ID" value="GFR99162.1"/>
    <property type="molecule type" value="Genomic_DNA"/>
</dbReference>
<keyword evidence="2" id="KW-1185">Reference proteome</keyword>
<reference evidence="1 2" key="1">
    <citation type="journal article" date="2021" name="Elife">
        <title>Chloroplast acquisition without the gene transfer in kleptoplastic sea slugs, Plakobranchus ocellatus.</title>
        <authorList>
            <person name="Maeda T."/>
            <person name="Takahashi S."/>
            <person name="Yoshida T."/>
            <person name="Shimamura S."/>
            <person name="Takaki Y."/>
            <person name="Nagai Y."/>
            <person name="Toyoda A."/>
            <person name="Suzuki Y."/>
            <person name="Arimoto A."/>
            <person name="Ishii H."/>
            <person name="Satoh N."/>
            <person name="Nishiyama T."/>
            <person name="Hasebe M."/>
            <person name="Maruyama T."/>
            <person name="Minagawa J."/>
            <person name="Obokata J."/>
            <person name="Shigenobu S."/>
        </authorList>
    </citation>
    <scope>NUCLEOTIDE SEQUENCE [LARGE SCALE GENOMIC DNA]</scope>
</reference>
<protein>
    <submittedName>
        <fullName evidence="1">Coiled-coil and C2 domain-containing protein 1-like protein</fullName>
    </submittedName>
</protein>